<dbReference type="PANTHER" id="PTHR43433">
    <property type="entry name" value="HYDROLASE, ALPHA/BETA FOLD FAMILY PROTEIN"/>
    <property type="match status" value="1"/>
</dbReference>
<evidence type="ECO:0000259" key="1">
    <source>
        <dbReference type="Pfam" id="PF00561"/>
    </source>
</evidence>
<dbReference type="Proteomes" id="UP000307440">
    <property type="component" value="Unassembled WGS sequence"/>
</dbReference>
<reference evidence="2 3" key="1">
    <citation type="journal article" date="2019" name="Nat. Ecol. Evol.">
        <title>Megaphylogeny resolves global patterns of mushroom evolution.</title>
        <authorList>
            <person name="Varga T."/>
            <person name="Krizsan K."/>
            <person name="Foldi C."/>
            <person name="Dima B."/>
            <person name="Sanchez-Garcia M."/>
            <person name="Sanchez-Ramirez S."/>
            <person name="Szollosi G.J."/>
            <person name="Szarkandi J.G."/>
            <person name="Papp V."/>
            <person name="Albert L."/>
            <person name="Andreopoulos W."/>
            <person name="Angelini C."/>
            <person name="Antonin V."/>
            <person name="Barry K.W."/>
            <person name="Bougher N.L."/>
            <person name="Buchanan P."/>
            <person name="Buyck B."/>
            <person name="Bense V."/>
            <person name="Catcheside P."/>
            <person name="Chovatia M."/>
            <person name="Cooper J."/>
            <person name="Damon W."/>
            <person name="Desjardin D."/>
            <person name="Finy P."/>
            <person name="Geml J."/>
            <person name="Haridas S."/>
            <person name="Hughes K."/>
            <person name="Justo A."/>
            <person name="Karasinski D."/>
            <person name="Kautmanova I."/>
            <person name="Kiss B."/>
            <person name="Kocsube S."/>
            <person name="Kotiranta H."/>
            <person name="LaButti K.M."/>
            <person name="Lechner B.E."/>
            <person name="Liimatainen K."/>
            <person name="Lipzen A."/>
            <person name="Lukacs Z."/>
            <person name="Mihaltcheva S."/>
            <person name="Morgado L.N."/>
            <person name="Niskanen T."/>
            <person name="Noordeloos M.E."/>
            <person name="Ohm R.A."/>
            <person name="Ortiz-Santana B."/>
            <person name="Ovrebo C."/>
            <person name="Racz N."/>
            <person name="Riley R."/>
            <person name="Savchenko A."/>
            <person name="Shiryaev A."/>
            <person name="Soop K."/>
            <person name="Spirin V."/>
            <person name="Szebenyi C."/>
            <person name="Tomsovsky M."/>
            <person name="Tulloss R.E."/>
            <person name="Uehling J."/>
            <person name="Grigoriev I.V."/>
            <person name="Vagvolgyi C."/>
            <person name="Papp T."/>
            <person name="Martin F.M."/>
            <person name="Miettinen O."/>
            <person name="Hibbett D.S."/>
            <person name="Nagy L.G."/>
        </authorList>
    </citation>
    <scope>NUCLEOTIDE SEQUENCE [LARGE SCALE GENOMIC DNA]</scope>
    <source>
        <strain evidence="2 3">CBS 121175</strain>
    </source>
</reference>
<dbReference type="Pfam" id="PF00561">
    <property type="entry name" value="Abhydrolase_1"/>
    <property type="match status" value="1"/>
</dbReference>
<dbReference type="InterPro" id="IPR050471">
    <property type="entry name" value="AB_hydrolase"/>
</dbReference>
<protein>
    <submittedName>
        <fullName evidence="2">Alpha/beta-hydrolase</fullName>
    </submittedName>
</protein>
<dbReference type="GO" id="GO:0004806">
    <property type="term" value="F:triacylglycerol lipase activity"/>
    <property type="evidence" value="ECO:0007669"/>
    <property type="project" value="TreeGrafter"/>
</dbReference>
<dbReference type="InterPro" id="IPR029058">
    <property type="entry name" value="AB_hydrolase_fold"/>
</dbReference>
<organism evidence="2 3">
    <name type="scientific">Coprinopsis marcescibilis</name>
    <name type="common">Agaric fungus</name>
    <name type="synonym">Psathyrella marcescibilis</name>
    <dbReference type="NCBI Taxonomy" id="230819"/>
    <lineage>
        <taxon>Eukaryota</taxon>
        <taxon>Fungi</taxon>
        <taxon>Dikarya</taxon>
        <taxon>Basidiomycota</taxon>
        <taxon>Agaricomycotina</taxon>
        <taxon>Agaricomycetes</taxon>
        <taxon>Agaricomycetidae</taxon>
        <taxon>Agaricales</taxon>
        <taxon>Agaricineae</taxon>
        <taxon>Psathyrellaceae</taxon>
        <taxon>Coprinopsis</taxon>
    </lineage>
</organism>
<proteinExistence type="predicted"/>
<keyword evidence="2" id="KW-0378">Hydrolase</keyword>
<evidence type="ECO:0000313" key="3">
    <source>
        <dbReference type="Proteomes" id="UP000307440"/>
    </source>
</evidence>
<name>A0A5C3KNL9_COPMA</name>
<dbReference type="GO" id="GO:0046503">
    <property type="term" value="P:glycerolipid catabolic process"/>
    <property type="evidence" value="ECO:0007669"/>
    <property type="project" value="TreeGrafter"/>
</dbReference>
<evidence type="ECO:0000313" key="2">
    <source>
        <dbReference type="EMBL" id="TFK21826.1"/>
    </source>
</evidence>
<feature type="domain" description="AB hydrolase-1" evidence="1">
    <location>
        <begin position="35"/>
        <end position="285"/>
    </location>
</feature>
<keyword evidence="3" id="KW-1185">Reference proteome</keyword>
<accession>A0A5C3KNL9</accession>
<dbReference type="AlphaFoldDB" id="A0A5C3KNL9"/>
<gene>
    <name evidence="2" type="ORF">FA15DRAFT_65773</name>
</gene>
<dbReference type="STRING" id="230819.A0A5C3KNL9"/>
<dbReference type="SUPFAM" id="SSF53474">
    <property type="entry name" value="alpha/beta-Hydrolases"/>
    <property type="match status" value="1"/>
</dbReference>
<dbReference type="EMBL" id="ML210257">
    <property type="protein sequence ID" value="TFK21826.1"/>
    <property type="molecule type" value="Genomic_DNA"/>
</dbReference>
<dbReference type="InterPro" id="IPR000073">
    <property type="entry name" value="AB_hydrolase_1"/>
</dbReference>
<sequence length="346" mass="37705">MPRVAVNPPAGPATFEYTISTPTCPDANAIDSSVPTVIFVHPVYIGRIVWHPQLSDPKLRRFNLVTFDLRGHGGTDGDIPLHYRRPEAGEDVYSFMKALNLPPSHIVGISMGACIALEFTATHPDMVLSSTMIAPLPLEEPAEVLEGRQEILDCWKIAAADPDNLDQEALMDALTGSVQLATNGVKYKVAEAMTQIAVKLAMKHAAGEKVEQQHTITVKFFQDRKPHPIEVLQRVKTPISLIHCGADIAYPIEFAEELHQRLEKAGLNARLVSVPGAPHFGSITHYTDVNPILHDFILEQSKSSTMPPAPATVVSPFEELFAELGCAELGAASDDDDADDDFFISS</sequence>
<dbReference type="OrthoDB" id="19657at2759"/>
<dbReference type="PANTHER" id="PTHR43433:SF5">
    <property type="entry name" value="AB HYDROLASE-1 DOMAIN-CONTAINING PROTEIN"/>
    <property type="match status" value="1"/>
</dbReference>
<dbReference type="Gene3D" id="3.40.50.1820">
    <property type="entry name" value="alpha/beta hydrolase"/>
    <property type="match status" value="1"/>
</dbReference>